<protein>
    <recommendedName>
        <fullName evidence="11">DNA polymerase eta</fullName>
    </recommendedName>
</protein>
<dbReference type="Pfam" id="PF21704">
    <property type="entry name" value="POLH-Rev1_HhH"/>
    <property type="match status" value="1"/>
</dbReference>
<keyword evidence="8" id="KW-0496">Mitochondrion</keyword>
<keyword evidence="5" id="KW-0227">DNA damage</keyword>
<sequence length="660" mass="73447">MSSPPQSFRESSPAGAPGRTRSQFTYRHLNTLASYSTSCPLRVVAHIDLDAFYAQCEMRRLDIPDDQPLAVQQWQGLIAVNYPARDRGVGRFTDIDQAKELCDNLICQHVATWREGEDNWAYRDDHVMGTDKVSLDPYRLQSRKILALIKESLPANLQKVEKASIDEVFLDLSAHVHAILLHRFPELRNPPPYDDPTERLPMPPVTALDWKADALVDLDDTETETDDPDWNDVAILIGSEIVRDVRAAIRARLKYTCSAGVAGNKMLSKLGSGHKKPNGQTVIRHRATRQFLSGFRFTKIRNLGGKLGDQIAQTFDTESISDLLLVSVEQFKSKLGDDTGVWVHNTIRGIDNSEVNSRVQIKSMLSAKSFRPSINSVESAVKWLRIFVGDIFSRLVEEGVVENKRRPRSINLHHRHGGQTRSRQGPIPQGRPINKELLLDLAKNLLNQIVLEGKVWPCANLSLSVGGFDEGVTGNMSIGAFLVKGEEAQSLKRSSREGSSEASLSKPPEKHRKLEKEGIHRFFSKSATVSPDDEKCALNPASGLNSGGETSHKLFGNSMVGWEPADAVTQQQANSDSQLQEPTDYLCRRCNIHLESADEFQCHQDEHLARDIQEEERGGRTFVGQPSPATTGINKGMAASTKPPTKRKKMEAGQRKLNFG</sequence>
<proteinExistence type="predicted"/>
<keyword evidence="16" id="KW-1185">Reference proteome</keyword>
<evidence type="ECO:0000256" key="3">
    <source>
        <dbReference type="ARBA" id="ARBA00022679"/>
    </source>
</evidence>
<keyword evidence="6" id="KW-0863">Zinc-finger</keyword>
<evidence type="ECO:0000313" key="15">
    <source>
        <dbReference type="EMBL" id="KAL1876194.1"/>
    </source>
</evidence>
<evidence type="ECO:0000259" key="14">
    <source>
        <dbReference type="PROSITE" id="PS51907"/>
    </source>
</evidence>
<keyword evidence="4" id="KW-0479">Metal-binding</keyword>
<dbReference type="SUPFAM" id="SSF100879">
    <property type="entry name" value="Lesion bypass DNA polymerase (Y-family), little finger domain"/>
    <property type="match status" value="1"/>
</dbReference>
<dbReference type="InterPro" id="IPR041298">
    <property type="entry name" value="UBZ3"/>
</dbReference>
<evidence type="ECO:0000259" key="13">
    <source>
        <dbReference type="PROSITE" id="PS50173"/>
    </source>
</evidence>
<dbReference type="Pfam" id="PF00817">
    <property type="entry name" value="IMS"/>
    <property type="match status" value="1"/>
</dbReference>
<dbReference type="InterPro" id="IPR013087">
    <property type="entry name" value="Znf_C2H2_type"/>
</dbReference>
<comment type="subcellular location">
    <subcellularLocation>
        <location evidence="2">Mitochondrion</location>
    </subcellularLocation>
    <subcellularLocation>
        <location evidence="1">Nucleus</location>
    </subcellularLocation>
</comment>
<dbReference type="InterPro" id="IPR052230">
    <property type="entry name" value="DNA_polymerase_eta"/>
</dbReference>
<dbReference type="SUPFAM" id="SSF56672">
    <property type="entry name" value="DNA/RNA polymerases"/>
    <property type="match status" value="1"/>
</dbReference>
<dbReference type="Gene3D" id="3.40.1170.60">
    <property type="match status" value="1"/>
</dbReference>
<dbReference type="EMBL" id="JAWRVE010000017">
    <property type="protein sequence ID" value="KAL1876194.1"/>
    <property type="molecule type" value="Genomic_DNA"/>
</dbReference>
<evidence type="ECO:0000256" key="6">
    <source>
        <dbReference type="ARBA" id="ARBA00022771"/>
    </source>
</evidence>
<dbReference type="PROSITE" id="PS00028">
    <property type="entry name" value="ZINC_FINGER_C2H2_1"/>
    <property type="match status" value="1"/>
</dbReference>
<evidence type="ECO:0000256" key="5">
    <source>
        <dbReference type="ARBA" id="ARBA00022763"/>
    </source>
</evidence>
<feature type="domain" description="UmuC" evidence="13">
    <location>
        <begin position="44"/>
        <end position="304"/>
    </location>
</feature>
<evidence type="ECO:0000256" key="10">
    <source>
        <dbReference type="ARBA" id="ARBA00023242"/>
    </source>
</evidence>
<dbReference type="InterPro" id="IPR043502">
    <property type="entry name" value="DNA/RNA_pol_sf"/>
</dbReference>
<evidence type="ECO:0000256" key="12">
    <source>
        <dbReference type="SAM" id="MobiDB-lite"/>
    </source>
</evidence>
<evidence type="ECO:0000256" key="1">
    <source>
        <dbReference type="ARBA" id="ARBA00004123"/>
    </source>
</evidence>
<dbReference type="InterPro" id="IPR043128">
    <property type="entry name" value="Rev_trsase/Diguanyl_cyclase"/>
</dbReference>
<feature type="domain" description="UBZ3-type" evidence="14">
    <location>
        <begin position="580"/>
        <end position="615"/>
    </location>
</feature>
<organism evidence="15 16">
    <name type="scientific">Diaporthe australafricana</name>
    <dbReference type="NCBI Taxonomy" id="127596"/>
    <lineage>
        <taxon>Eukaryota</taxon>
        <taxon>Fungi</taxon>
        <taxon>Dikarya</taxon>
        <taxon>Ascomycota</taxon>
        <taxon>Pezizomycotina</taxon>
        <taxon>Sordariomycetes</taxon>
        <taxon>Sordariomycetidae</taxon>
        <taxon>Diaporthales</taxon>
        <taxon>Diaporthaceae</taxon>
        <taxon>Diaporthe</taxon>
    </lineage>
</organism>
<feature type="region of interest" description="Disordered" evidence="12">
    <location>
        <begin position="1"/>
        <end position="20"/>
    </location>
</feature>
<feature type="compositionally biased region" description="Polar residues" evidence="12">
    <location>
        <begin position="1"/>
        <end position="10"/>
    </location>
</feature>
<keyword evidence="15" id="KW-0548">Nucleotidyltransferase</keyword>
<evidence type="ECO:0000313" key="16">
    <source>
        <dbReference type="Proteomes" id="UP001583177"/>
    </source>
</evidence>
<keyword evidence="15" id="KW-0239">DNA-directed DNA polymerase</keyword>
<dbReference type="InterPro" id="IPR017961">
    <property type="entry name" value="DNA_pol_Y-fam_little_finger"/>
</dbReference>
<feature type="region of interest" description="Disordered" evidence="12">
    <location>
        <begin position="491"/>
        <end position="514"/>
    </location>
</feature>
<gene>
    <name evidence="15" type="primary">RAD30</name>
    <name evidence="15" type="ORF">Daus18300_002821</name>
</gene>
<evidence type="ECO:0000256" key="11">
    <source>
        <dbReference type="ARBA" id="ARBA00044975"/>
    </source>
</evidence>
<dbReference type="InterPro" id="IPR001126">
    <property type="entry name" value="UmuC"/>
</dbReference>
<keyword evidence="7" id="KW-0862">Zinc</keyword>
<dbReference type="Gene3D" id="1.10.150.20">
    <property type="entry name" value="5' to 3' exonuclease, C-terminal subdomain"/>
    <property type="match status" value="1"/>
</dbReference>
<dbReference type="PIRSF" id="PIRSF036603">
    <property type="entry name" value="DPol_eta"/>
    <property type="match status" value="1"/>
</dbReference>
<evidence type="ECO:0000256" key="9">
    <source>
        <dbReference type="ARBA" id="ARBA00023204"/>
    </source>
</evidence>
<feature type="region of interest" description="Disordered" evidence="12">
    <location>
        <begin position="616"/>
        <end position="660"/>
    </location>
</feature>
<keyword evidence="10" id="KW-0539">Nucleus</keyword>
<dbReference type="PANTHER" id="PTHR45873:SF1">
    <property type="entry name" value="DNA POLYMERASE ETA"/>
    <property type="match status" value="1"/>
</dbReference>
<dbReference type="Pfam" id="PF11799">
    <property type="entry name" value="IMS_C"/>
    <property type="match status" value="1"/>
</dbReference>
<name>A0ABR3XKG0_9PEZI</name>
<dbReference type="PROSITE" id="PS51907">
    <property type="entry name" value="ZF_UBZ3"/>
    <property type="match status" value="1"/>
</dbReference>
<keyword evidence="9" id="KW-0234">DNA repair</keyword>
<evidence type="ECO:0000256" key="7">
    <source>
        <dbReference type="ARBA" id="ARBA00022833"/>
    </source>
</evidence>
<evidence type="ECO:0000256" key="2">
    <source>
        <dbReference type="ARBA" id="ARBA00004173"/>
    </source>
</evidence>
<dbReference type="PROSITE" id="PS50173">
    <property type="entry name" value="UMUC"/>
    <property type="match status" value="1"/>
</dbReference>
<accession>A0ABR3XKG0</accession>
<dbReference type="Gene3D" id="3.30.1490.100">
    <property type="entry name" value="DNA polymerase, Y-family, little finger domain"/>
    <property type="match status" value="1"/>
</dbReference>
<dbReference type="Proteomes" id="UP001583177">
    <property type="component" value="Unassembled WGS sequence"/>
</dbReference>
<comment type="caution">
    <text evidence="15">The sequence shown here is derived from an EMBL/GenBank/DDBJ whole genome shotgun (WGS) entry which is preliminary data.</text>
</comment>
<evidence type="ECO:0000256" key="4">
    <source>
        <dbReference type="ARBA" id="ARBA00022723"/>
    </source>
</evidence>
<keyword evidence="3 15" id="KW-0808">Transferase</keyword>
<dbReference type="Gene3D" id="3.30.70.270">
    <property type="match status" value="1"/>
</dbReference>
<dbReference type="GO" id="GO:0003887">
    <property type="term" value="F:DNA-directed DNA polymerase activity"/>
    <property type="evidence" value="ECO:0007669"/>
    <property type="project" value="UniProtKB-KW"/>
</dbReference>
<dbReference type="InterPro" id="IPR036775">
    <property type="entry name" value="DNA_pol_Y-fam_lit_finger_sf"/>
</dbReference>
<reference evidence="15 16" key="1">
    <citation type="journal article" date="2024" name="IMA Fungus">
        <title>IMA Genome - F19 : A genome assembly and annotation guide to empower mycologists, including annotated draft genome sequences of Ceratocystis pirilliformis, Diaporthe australafricana, Fusarium ophioides, Paecilomyces lecythidis, and Sporothrix stenoceras.</title>
        <authorList>
            <person name="Aylward J."/>
            <person name="Wilson A.M."/>
            <person name="Visagie C.M."/>
            <person name="Spraker J."/>
            <person name="Barnes I."/>
            <person name="Buitendag C."/>
            <person name="Ceriani C."/>
            <person name="Del Mar Angel L."/>
            <person name="du Plessis D."/>
            <person name="Fuchs T."/>
            <person name="Gasser K."/>
            <person name="Kramer D."/>
            <person name="Li W."/>
            <person name="Munsamy K."/>
            <person name="Piso A."/>
            <person name="Price J.L."/>
            <person name="Sonnekus B."/>
            <person name="Thomas C."/>
            <person name="van der Nest A."/>
            <person name="van Dijk A."/>
            <person name="van Heerden A."/>
            <person name="van Vuuren N."/>
            <person name="Yilmaz N."/>
            <person name="Duong T.A."/>
            <person name="van der Merwe N.A."/>
            <person name="Wingfield M.J."/>
            <person name="Wingfield B.D."/>
        </authorList>
    </citation>
    <scope>NUCLEOTIDE SEQUENCE [LARGE SCALE GENOMIC DNA]</scope>
    <source>
        <strain evidence="15 16">CMW 18300</strain>
    </source>
</reference>
<evidence type="ECO:0000256" key="8">
    <source>
        <dbReference type="ARBA" id="ARBA00023128"/>
    </source>
</evidence>
<dbReference type="PANTHER" id="PTHR45873">
    <property type="entry name" value="DNA POLYMERASE ETA"/>
    <property type="match status" value="1"/>
</dbReference>